<proteinExistence type="predicted"/>
<dbReference type="InterPro" id="IPR038770">
    <property type="entry name" value="Na+/solute_symporter_sf"/>
</dbReference>
<dbReference type="PANTHER" id="PTHR32468">
    <property type="entry name" value="CATION/H + ANTIPORTER"/>
    <property type="match status" value="1"/>
</dbReference>
<dbReference type="AlphaFoldDB" id="A0A517L0K5"/>
<evidence type="ECO:0000256" key="6">
    <source>
        <dbReference type="ARBA" id="ARBA00023136"/>
    </source>
</evidence>
<dbReference type="InterPro" id="IPR006153">
    <property type="entry name" value="Cation/H_exchanger_TM"/>
</dbReference>
<feature type="transmembrane region" description="Helical" evidence="7">
    <location>
        <begin position="246"/>
        <end position="266"/>
    </location>
</feature>
<evidence type="ECO:0000256" key="4">
    <source>
        <dbReference type="ARBA" id="ARBA00022989"/>
    </source>
</evidence>
<name>A0A517L0K5_9PEZI</name>
<feature type="transmembrane region" description="Helical" evidence="7">
    <location>
        <begin position="144"/>
        <end position="167"/>
    </location>
</feature>
<sequence length="910" mass="97345">MASPIATTVQQTVTETVAASATPTSTSRAASQGGILEGGNPTHYNTKDPIILFIIQAGIIIIFCRLLHWPLQKLKQPRVIAEVIGGILLGPSVMGRIPHFTTTIFPSAAMPNLTLVANLGLLLFLFLVGLEVDLRYLVSNWKTAASVGFAGMALPFGLGCAIAWGLYHEFANEPGTVPISFGVFMLFIGVAMAITAFPVLCRILTELKLLHTSVGIIVLSAGVGNDVVGWVLLALCVALVNAGTGLTALWVLLTCTAWILFMVYAVRPLFIAHLRRTRSLENGPSQTVIVLTLLIALTSAFFTGVIGVHPIFGAFLAGLICPHEGGFAIKVTEKIEDLVSSLFLPLYFALSGLNTNLGLLDSGITWAYVIGVLAVAFFAKVIGATIAARLNGLVWRECLTIGALMSCKGLVELIVLNIGLNAKILSTRTFTIFVVMALVTTFATTPLTAVLYPPEYQRKIEAWKRGEIDWDTGKPLSEESSSNRDSLMYEKMENNKIHRMLVYLRLDNMPPLMAFVALLGNTPQARHAIVHPSRAIQGGDEPIGPSISNKRPIEAHGVHLLELTERASSVMQVSELDEYSMHDPLVNTFRTVGHMHNLAVSGEVTVLPETSFSEALTTKAIGQESDFLLLPWSETGSMSETQQISSASASNKLGTSSYISFISSAFQSTPCNTAVFINRNFGGASAPKSSEKPGLFRTRSAISIHSSRQHLSAPVTDRSHHIFLPYFGGADDRFALRLVLQMAENEEVTATIVHFETDPTFFATAVHDEEEVPTAVKTGTGLSMTGGKKSVVVDVASSTTPAERDTTFFSSLKASIPVALAARVVFETVHVGSKPLESVLARAGREVGQAPKNAGDLVVVGRNTAWVDSFAREAQASVSESSRCLGVVGKEVASGGLGGSVLVVQAQSCG</sequence>
<evidence type="ECO:0000256" key="1">
    <source>
        <dbReference type="ARBA" id="ARBA00004141"/>
    </source>
</evidence>
<dbReference type="STRING" id="50376.A0A517L0K5"/>
<comment type="subcellular location">
    <subcellularLocation>
        <location evidence="1">Membrane</location>
        <topology evidence="1">Multi-pass membrane protein</topology>
    </subcellularLocation>
</comment>
<feature type="transmembrane region" description="Helical" evidence="7">
    <location>
        <begin position="340"/>
        <end position="359"/>
    </location>
</feature>
<organism evidence="9 10">
    <name type="scientific">Venturia effusa</name>
    <dbReference type="NCBI Taxonomy" id="50376"/>
    <lineage>
        <taxon>Eukaryota</taxon>
        <taxon>Fungi</taxon>
        <taxon>Dikarya</taxon>
        <taxon>Ascomycota</taxon>
        <taxon>Pezizomycotina</taxon>
        <taxon>Dothideomycetes</taxon>
        <taxon>Pleosporomycetidae</taxon>
        <taxon>Venturiales</taxon>
        <taxon>Venturiaceae</taxon>
        <taxon>Venturia</taxon>
    </lineage>
</organism>
<dbReference type="Pfam" id="PF00999">
    <property type="entry name" value="Na_H_Exchanger"/>
    <property type="match status" value="1"/>
</dbReference>
<keyword evidence="5" id="KW-0406">Ion transport</keyword>
<feature type="transmembrane region" description="Helical" evidence="7">
    <location>
        <begin position="399"/>
        <end position="420"/>
    </location>
</feature>
<accession>A0A517L0K5</accession>
<evidence type="ECO:0000259" key="8">
    <source>
        <dbReference type="Pfam" id="PF00999"/>
    </source>
</evidence>
<keyword evidence="10" id="KW-1185">Reference proteome</keyword>
<dbReference type="GO" id="GO:0015297">
    <property type="term" value="F:antiporter activity"/>
    <property type="evidence" value="ECO:0007669"/>
    <property type="project" value="InterPro"/>
</dbReference>
<feature type="domain" description="Cation/H+ exchanger transmembrane" evidence="8">
    <location>
        <begin position="60"/>
        <end position="446"/>
    </location>
</feature>
<feature type="transmembrane region" description="Helical" evidence="7">
    <location>
        <begin position="432"/>
        <end position="452"/>
    </location>
</feature>
<evidence type="ECO:0000313" key="9">
    <source>
        <dbReference type="EMBL" id="QDS69173.1"/>
    </source>
</evidence>
<feature type="transmembrane region" description="Helical" evidence="7">
    <location>
        <begin position="50"/>
        <end position="67"/>
    </location>
</feature>
<protein>
    <recommendedName>
        <fullName evidence="8">Cation/H+ exchanger transmembrane domain-containing protein</fullName>
    </recommendedName>
</protein>
<dbReference type="OrthoDB" id="2687058at2759"/>
<feature type="transmembrane region" description="Helical" evidence="7">
    <location>
        <begin position="216"/>
        <end position="240"/>
    </location>
</feature>
<evidence type="ECO:0000256" key="7">
    <source>
        <dbReference type="SAM" id="Phobius"/>
    </source>
</evidence>
<evidence type="ECO:0000256" key="5">
    <source>
        <dbReference type="ARBA" id="ARBA00023065"/>
    </source>
</evidence>
<evidence type="ECO:0000256" key="2">
    <source>
        <dbReference type="ARBA" id="ARBA00022448"/>
    </source>
</evidence>
<feature type="transmembrane region" description="Helical" evidence="7">
    <location>
        <begin position="179"/>
        <end position="204"/>
    </location>
</feature>
<keyword evidence="4 7" id="KW-1133">Transmembrane helix</keyword>
<feature type="transmembrane region" description="Helical" evidence="7">
    <location>
        <begin position="287"/>
        <end position="320"/>
    </location>
</feature>
<dbReference type="InterPro" id="IPR050794">
    <property type="entry name" value="CPA2_transporter"/>
</dbReference>
<dbReference type="GO" id="GO:1902600">
    <property type="term" value="P:proton transmembrane transport"/>
    <property type="evidence" value="ECO:0007669"/>
    <property type="project" value="InterPro"/>
</dbReference>
<keyword evidence="6 7" id="KW-0472">Membrane</keyword>
<dbReference type="GO" id="GO:0016020">
    <property type="term" value="C:membrane"/>
    <property type="evidence" value="ECO:0007669"/>
    <property type="project" value="UniProtKB-SubCell"/>
</dbReference>
<reference evidence="9 10" key="1">
    <citation type="submission" date="2019-07" db="EMBL/GenBank/DDBJ databases">
        <title>Finished genome of Venturia effusa.</title>
        <authorList>
            <person name="Young C.A."/>
            <person name="Cox M.P."/>
            <person name="Ganley A.R.D."/>
            <person name="David W.J."/>
        </authorList>
    </citation>
    <scope>NUCLEOTIDE SEQUENCE [LARGE SCALE GENOMIC DNA]</scope>
    <source>
        <strain evidence="10">albino</strain>
    </source>
</reference>
<keyword evidence="2" id="KW-0813">Transport</keyword>
<evidence type="ECO:0000256" key="3">
    <source>
        <dbReference type="ARBA" id="ARBA00022692"/>
    </source>
</evidence>
<feature type="transmembrane region" description="Helical" evidence="7">
    <location>
        <begin position="109"/>
        <end position="132"/>
    </location>
</feature>
<dbReference type="PANTHER" id="PTHR32468:SF0">
    <property type="entry name" value="K(+)_H(+) ANTIPORTER 1"/>
    <property type="match status" value="1"/>
</dbReference>
<feature type="transmembrane region" description="Helical" evidence="7">
    <location>
        <begin position="366"/>
        <end position="387"/>
    </location>
</feature>
<dbReference type="Gene3D" id="1.20.1530.20">
    <property type="match status" value="1"/>
</dbReference>
<dbReference type="EMBL" id="CP042186">
    <property type="protein sequence ID" value="QDS69173.1"/>
    <property type="molecule type" value="Genomic_DNA"/>
</dbReference>
<feature type="transmembrane region" description="Helical" evidence="7">
    <location>
        <begin position="79"/>
        <end position="97"/>
    </location>
</feature>
<gene>
    <name evidence="9" type="ORF">FKW77_010566</name>
</gene>
<keyword evidence="3 7" id="KW-0812">Transmembrane</keyword>
<evidence type="ECO:0000313" key="10">
    <source>
        <dbReference type="Proteomes" id="UP000316270"/>
    </source>
</evidence>
<dbReference type="Proteomes" id="UP000316270">
    <property type="component" value="Chromosome 2"/>
</dbReference>